<organism evidence="11 13">
    <name type="scientific">Rotaria sordida</name>
    <dbReference type="NCBI Taxonomy" id="392033"/>
    <lineage>
        <taxon>Eukaryota</taxon>
        <taxon>Metazoa</taxon>
        <taxon>Spiralia</taxon>
        <taxon>Gnathifera</taxon>
        <taxon>Rotifera</taxon>
        <taxon>Eurotatoria</taxon>
        <taxon>Bdelloidea</taxon>
        <taxon>Philodinida</taxon>
        <taxon>Philodinidae</taxon>
        <taxon>Rotaria</taxon>
    </lineage>
</organism>
<reference evidence="11" key="1">
    <citation type="submission" date="2021-02" db="EMBL/GenBank/DDBJ databases">
        <authorList>
            <person name="Nowell W R."/>
        </authorList>
    </citation>
    <scope>NUCLEOTIDE SEQUENCE</scope>
</reference>
<evidence type="ECO:0000259" key="10">
    <source>
        <dbReference type="PROSITE" id="PS51144"/>
    </source>
</evidence>
<dbReference type="OrthoDB" id="429145at2759"/>
<proteinExistence type="inferred from homology"/>
<keyword evidence="6" id="KW-0479">Metal-binding</keyword>
<feature type="domain" description="Alpha-carbonic anhydrase" evidence="10">
    <location>
        <begin position="99"/>
        <end position="364"/>
    </location>
</feature>
<dbReference type="CDD" id="cd00326">
    <property type="entry name" value="alpha_CA"/>
    <property type="match status" value="1"/>
</dbReference>
<accession>A0A813P7Q2</accession>
<dbReference type="Gene3D" id="3.10.200.10">
    <property type="entry name" value="Alpha carbonic anhydrase"/>
    <property type="match status" value="1"/>
</dbReference>
<evidence type="ECO:0000313" key="12">
    <source>
        <dbReference type="EMBL" id="CAF3510612.1"/>
    </source>
</evidence>
<keyword evidence="8" id="KW-0456">Lyase</keyword>
<evidence type="ECO:0000313" key="11">
    <source>
        <dbReference type="EMBL" id="CAF0746263.1"/>
    </source>
</evidence>
<dbReference type="GO" id="GO:0004089">
    <property type="term" value="F:carbonate dehydratase activity"/>
    <property type="evidence" value="ECO:0007669"/>
    <property type="project" value="UniProtKB-EC"/>
</dbReference>
<comment type="catalytic activity">
    <reaction evidence="9">
        <text>hydrogencarbonate + H(+) = CO2 + H2O</text>
        <dbReference type="Rhea" id="RHEA:10748"/>
        <dbReference type="ChEBI" id="CHEBI:15377"/>
        <dbReference type="ChEBI" id="CHEBI:15378"/>
        <dbReference type="ChEBI" id="CHEBI:16526"/>
        <dbReference type="ChEBI" id="CHEBI:17544"/>
        <dbReference type="EC" id="4.2.1.1"/>
    </reaction>
</comment>
<keyword evidence="5" id="KW-0964">Secreted</keyword>
<evidence type="ECO:0000256" key="8">
    <source>
        <dbReference type="ARBA" id="ARBA00023239"/>
    </source>
</evidence>
<dbReference type="Pfam" id="PF00194">
    <property type="entry name" value="Carb_anhydrase"/>
    <property type="match status" value="1"/>
</dbReference>
<dbReference type="SUPFAM" id="SSF51069">
    <property type="entry name" value="Carbonic anhydrase"/>
    <property type="match status" value="1"/>
</dbReference>
<evidence type="ECO:0000256" key="2">
    <source>
        <dbReference type="ARBA" id="ARBA00004498"/>
    </source>
</evidence>
<gene>
    <name evidence="12" type="ORF">OTI717_LOCUS2239</name>
    <name evidence="11" type="ORF">RFH988_LOCUS1031</name>
</gene>
<dbReference type="PANTHER" id="PTHR18952">
    <property type="entry name" value="CARBONIC ANHYDRASE"/>
    <property type="match status" value="1"/>
</dbReference>
<dbReference type="EMBL" id="CAJNOO010000019">
    <property type="protein sequence ID" value="CAF0746263.1"/>
    <property type="molecule type" value="Genomic_DNA"/>
</dbReference>
<evidence type="ECO:0000256" key="9">
    <source>
        <dbReference type="ARBA" id="ARBA00048348"/>
    </source>
</evidence>
<evidence type="ECO:0000256" key="3">
    <source>
        <dbReference type="ARBA" id="ARBA00010718"/>
    </source>
</evidence>
<comment type="similarity">
    <text evidence="3">Belongs to the alpha-carbonic anhydrase family.</text>
</comment>
<dbReference type="InterPro" id="IPR001148">
    <property type="entry name" value="CA_dom"/>
</dbReference>
<dbReference type="PROSITE" id="PS51144">
    <property type="entry name" value="ALPHA_CA_2"/>
    <property type="match status" value="1"/>
</dbReference>
<comment type="cofactor">
    <cofactor evidence="1">
        <name>Zn(2+)</name>
        <dbReference type="ChEBI" id="CHEBI:29105"/>
    </cofactor>
</comment>
<keyword evidence="7" id="KW-0862">Zinc</keyword>
<dbReference type="GO" id="GO:0008270">
    <property type="term" value="F:zinc ion binding"/>
    <property type="evidence" value="ECO:0007669"/>
    <property type="project" value="InterPro"/>
</dbReference>
<dbReference type="EMBL" id="CAJOAX010000106">
    <property type="protein sequence ID" value="CAF3510612.1"/>
    <property type="molecule type" value="Genomic_DNA"/>
</dbReference>
<dbReference type="AlphaFoldDB" id="A0A813P7Q2"/>
<evidence type="ECO:0000313" key="13">
    <source>
        <dbReference type="Proteomes" id="UP000663882"/>
    </source>
</evidence>
<dbReference type="Proteomes" id="UP000663882">
    <property type="component" value="Unassembled WGS sequence"/>
</dbReference>
<dbReference type="InterPro" id="IPR036398">
    <property type="entry name" value="CA_dom_sf"/>
</dbReference>
<evidence type="ECO:0000256" key="7">
    <source>
        <dbReference type="ARBA" id="ARBA00022833"/>
    </source>
</evidence>
<dbReference type="EC" id="4.2.1.1" evidence="4"/>
<keyword evidence="5" id="KW-0272">Extracellular matrix</keyword>
<comment type="subcellular location">
    <subcellularLocation>
        <location evidence="2">Secreted</location>
        <location evidence="2">Extracellular space</location>
        <location evidence="2">Extracellular matrix</location>
    </subcellularLocation>
</comment>
<evidence type="ECO:0000256" key="6">
    <source>
        <dbReference type="ARBA" id="ARBA00022723"/>
    </source>
</evidence>
<evidence type="ECO:0000256" key="5">
    <source>
        <dbReference type="ARBA" id="ARBA00022530"/>
    </source>
</evidence>
<dbReference type="InterPro" id="IPR023561">
    <property type="entry name" value="Carbonic_anhydrase_a-class"/>
</dbReference>
<name>A0A813P7Q2_9BILA</name>
<dbReference type="Proteomes" id="UP000663823">
    <property type="component" value="Unassembled WGS sequence"/>
</dbReference>
<comment type="caution">
    <text evidence="11">The sequence shown here is derived from an EMBL/GenBank/DDBJ whole genome shotgun (WGS) entry which is preliminary data.</text>
</comment>
<dbReference type="SMART" id="SM01057">
    <property type="entry name" value="Carb_anhydrase"/>
    <property type="match status" value="1"/>
</dbReference>
<protein>
    <recommendedName>
        <fullName evidence="4">carbonic anhydrase</fullName>
        <ecNumber evidence="4">4.2.1.1</ecNumber>
    </recommendedName>
</protein>
<dbReference type="PANTHER" id="PTHR18952:SF141">
    <property type="entry name" value="CARBONIC ANHYDRASE"/>
    <property type="match status" value="1"/>
</dbReference>
<dbReference type="GO" id="GO:0005737">
    <property type="term" value="C:cytoplasm"/>
    <property type="evidence" value="ECO:0007669"/>
    <property type="project" value="TreeGrafter"/>
</dbReference>
<evidence type="ECO:0000256" key="1">
    <source>
        <dbReference type="ARBA" id="ARBA00001947"/>
    </source>
</evidence>
<evidence type="ECO:0000256" key="4">
    <source>
        <dbReference type="ARBA" id="ARBA00012925"/>
    </source>
</evidence>
<sequence length="365" mass="41753">MANVPDDDTQSIVVGTGNDQIAIHLKQGPTNQSQSLLLTSILIEMGDIEIQIRRSTKATDEYKKEHILSTSSQSPSITFHNGDQEKKNKLEEKLNTNPSYWDYSVSYGPHMWGKIFPQIQCKKFQSPIRIYTEQCEYDPELAQHPFIFDVGENCCQTLENTGHSFQVTGKGHSQITGGPVHDEYQFLQFHMHWGTNDLEGAEHVIDGVRLPGELHIVTWNTSKYKTPQAAVTSEQFDGIMVFGILITIVPSDNQEFNKLLELFSKITYKGEKINLNYGTILLKNLMPKDIQTYYTYDGSLTTPMCYESVRWIVFREKMGLSRRQLDQLRQLKCICKGDNVTNGSINQNFRPVMPLNGRIVYRSFH</sequence>